<organism evidence="2 3">
    <name type="scientific">Lederbergia galactosidilytica</name>
    <dbReference type="NCBI Taxonomy" id="217031"/>
    <lineage>
        <taxon>Bacteria</taxon>
        <taxon>Bacillati</taxon>
        <taxon>Bacillota</taxon>
        <taxon>Bacilli</taxon>
        <taxon>Bacillales</taxon>
        <taxon>Bacillaceae</taxon>
        <taxon>Lederbergia</taxon>
    </lineage>
</organism>
<sequence length="258" mass="29515">MGIDFHSEKNSRTYTTRKADHSWVEAINNLVPIENISSALDIGCGGGIYSKALSDMGVTSVTGVDFSKTILAGAKENCKEYKNISFQLGSAFDTGLDSSSFHLLLERALIHHFEDLEACYKEAYRVLEDGGFYIVQDRTPEDCLLAGDESHIRGYFFDLFPRLVEKETNRRHHSQIVIETLKETGFKDIEEVKLWEIRKVYDTKKQLLNDLRERTGRSILHELDDKELQVLINHIDASLATTDNIIEKDRWTIWKAVK</sequence>
<dbReference type="AlphaFoldDB" id="A0A177ZKP2"/>
<dbReference type="Pfam" id="PF08241">
    <property type="entry name" value="Methyltransf_11"/>
    <property type="match status" value="1"/>
</dbReference>
<dbReference type="InterPro" id="IPR013216">
    <property type="entry name" value="Methyltransf_11"/>
</dbReference>
<gene>
    <name evidence="2" type="ORF">ABB05_15870</name>
</gene>
<protein>
    <submittedName>
        <fullName evidence="2">Methyltransferase type 11</fullName>
    </submittedName>
</protein>
<comment type="caution">
    <text evidence="2">The sequence shown here is derived from an EMBL/GenBank/DDBJ whole genome shotgun (WGS) entry which is preliminary data.</text>
</comment>
<dbReference type="CDD" id="cd02440">
    <property type="entry name" value="AdoMet_MTases"/>
    <property type="match status" value="1"/>
</dbReference>
<feature type="domain" description="Methyltransferase type 11" evidence="1">
    <location>
        <begin position="40"/>
        <end position="134"/>
    </location>
</feature>
<dbReference type="PATRIC" id="fig|217031.6.peg.3425"/>
<dbReference type="PANTHER" id="PTHR43591:SF24">
    <property type="entry name" value="2-METHOXY-6-POLYPRENYL-1,4-BENZOQUINOL METHYLASE, MITOCHONDRIAL"/>
    <property type="match status" value="1"/>
</dbReference>
<keyword evidence="2" id="KW-0489">Methyltransferase</keyword>
<dbReference type="RefSeq" id="WP_064468502.1">
    <property type="nucleotide sequence ID" value="NZ_JAGGKH010000021.1"/>
</dbReference>
<name>A0A177ZKP2_9BACI</name>
<dbReference type="STRING" id="217031.ABB05_15870"/>
<dbReference type="OrthoDB" id="9791837at2"/>
<evidence type="ECO:0000313" key="3">
    <source>
        <dbReference type="Proteomes" id="UP000077881"/>
    </source>
</evidence>
<dbReference type="InterPro" id="IPR029063">
    <property type="entry name" value="SAM-dependent_MTases_sf"/>
</dbReference>
<dbReference type="PANTHER" id="PTHR43591">
    <property type="entry name" value="METHYLTRANSFERASE"/>
    <property type="match status" value="1"/>
</dbReference>
<dbReference type="EMBL" id="LDJR01000056">
    <property type="protein sequence ID" value="OAK68547.1"/>
    <property type="molecule type" value="Genomic_DNA"/>
</dbReference>
<evidence type="ECO:0000259" key="1">
    <source>
        <dbReference type="Pfam" id="PF08241"/>
    </source>
</evidence>
<reference evidence="2 3" key="1">
    <citation type="submission" date="2015-05" db="EMBL/GenBank/DDBJ databases">
        <title>Comparison of genome.</title>
        <authorList>
            <person name="Zheng Z."/>
            <person name="Sun M."/>
        </authorList>
    </citation>
    <scope>NUCLEOTIDE SEQUENCE [LARGE SCALE GENOMIC DNA]</scope>
    <source>
        <strain evidence="2 3">G25-74</strain>
    </source>
</reference>
<accession>A0A177ZKP2</accession>
<dbReference type="GO" id="GO:0032259">
    <property type="term" value="P:methylation"/>
    <property type="evidence" value="ECO:0007669"/>
    <property type="project" value="UniProtKB-KW"/>
</dbReference>
<dbReference type="SUPFAM" id="SSF53335">
    <property type="entry name" value="S-adenosyl-L-methionine-dependent methyltransferases"/>
    <property type="match status" value="1"/>
</dbReference>
<keyword evidence="3" id="KW-1185">Reference proteome</keyword>
<dbReference type="Gene3D" id="3.40.50.150">
    <property type="entry name" value="Vaccinia Virus protein VP39"/>
    <property type="match status" value="1"/>
</dbReference>
<evidence type="ECO:0000313" key="2">
    <source>
        <dbReference type="EMBL" id="OAK68547.1"/>
    </source>
</evidence>
<dbReference type="GO" id="GO:0008757">
    <property type="term" value="F:S-adenosylmethionine-dependent methyltransferase activity"/>
    <property type="evidence" value="ECO:0007669"/>
    <property type="project" value="InterPro"/>
</dbReference>
<proteinExistence type="predicted"/>
<keyword evidence="2" id="KW-0808">Transferase</keyword>
<dbReference type="Proteomes" id="UP000077881">
    <property type="component" value="Unassembled WGS sequence"/>
</dbReference>